<dbReference type="Pfam" id="PF04183">
    <property type="entry name" value="IucA_IucC"/>
    <property type="match status" value="1"/>
</dbReference>
<dbReference type="Gene3D" id="1.10.510.40">
    <property type="match status" value="1"/>
</dbReference>
<feature type="domain" description="Acyltransferase MbtK/IucB-like conserved" evidence="6">
    <location>
        <begin position="6"/>
        <end position="55"/>
    </location>
</feature>
<dbReference type="UniPathway" id="UPA00011"/>
<dbReference type="GO" id="GO:0016746">
    <property type="term" value="F:acyltransferase activity"/>
    <property type="evidence" value="ECO:0007669"/>
    <property type="project" value="InterPro"/>
</dbReference>
<dbReference type="Gene3D" id="3.40.630.30">
    <property type="match status" value="1"/>
</dbReference>
<comment type="caution">
    <text evidence="7">The sequence shown here is derived from an EMBL/GenBank/DDBJ whole genome shotgun (WGS) entry which is preliminary data.</text>
</comment>
<sequence length="769" mass="83754">MRTTIEPLALDGATVRLLHRWVTHPRSVYWQMGEASADEVALEYSGISASSTHHAWLGRVDGEPTFLAETYDPAHSPLAGLPEVREGDLGMHVLVAPPEGPPRSGLTRAVFAAVLEHCFAEESVRRVVVEPDVGNDAIARLNKEAGFVVARTVELPEKTAALSFLTREDWLATSGRDADPAPHLSPALLGAAQRRLVTKALSELCHERLLVPVPDGPGRWRVDGPTSSHRFAARVLPLEHWDVDPGSVTREVDGAAVDLDVQELVVEHADALGLRGELVAVYLEELAATLAWTCWQLAHPGPPVASLLTASHGEVEAAMTEGHPGFLANRGRIGFGLADHEAYSPDAAAPVRLLWLAVRRDRARLTLGEGWTEDGLYATGLGSEVELMHDRLRRRGLDPADHLLMPVHPWQWDRKVAVTFAPDVARRDLVVLGEGTSRHQAMQSIRTFADLDDPCRPQVKTALAIQNMGFVRGLSPAYMEATPAISDWVARLVAGDPALQRLGFSVLREVAAVGYTGDVYHRAAPGAPQRKMLAALWRESPVGAVGDGERIVTLASLLHRDPAGDSYATALVEASGLTPREWLGRCLDAYLRPVVHCLLAHDLAFMPHGENLLLVLRDQAPVRCVMKDLGEEVAVLSQTRVLPPEVERVRAEVDDDDRCLAVLTDVVDGVLRHLAATWDRDGVLPVADFWDEVACCLERHAADHPELSSAAADYALQRPTFRHSCLNRLQLRDARHMVDLSDQASSFLYAGELDNPLHRAVPDGGSAAG</sequence>
<name>A0A7Z0C367_9ACTN</name>
<dbReference type="PANTHER" id="PTHR34384:SF6">
    <property type="entry name" value="STAPHYLOFERRIN B SYNTHASE"/>
    <property type="match status" value="1"/>
</dbReference>
<dbReference type="Pfam" id="PF13523">
    <property type="entry name" value="Acetyltransf_8"/>
    <property type="match status" value="1"/>
</dbReference>
<dbReference type="Proteomes" id="UP000537326">
    <property type="component" value="Unassembled WGS sequence"/>
</dbReference>
<protein>
    <recommendedName>
        <fullName evidence="4">Lysine N-acyltransferase MbtK</fullName>
    </recommendedName>
    <alternativeName>
        <fullName evidence="5">Mycobactin synthase protein K</fullName>
    </alternativeName>
</protein>
<organism evidence="7 8">
    <name type="scientific">Nocardioides marinus</name>
    <dbReference type="NCBI Taxonomy" id="374514"/>
    <lineage>
        <taxon>Bacteria</taxon>
        <taxon>Bacillati</taxon>
        <taxon>Actinomycetota</taxon>
        <taxon>Actinomycetes</taxon>
        <taxon>Propionibacteriales</taxon>
        <taxon>Nocardioidaceae</taxon>
        <taxon>Nocardioides</taxon>
    </lineage>
</organism>
<dbReference type="PANTHER" id="PTHR34384">
    <property type="entry name" value="L-2,3-DIAMINOPROPANOATE--CITRATE LIGASE"/>
    <property type="match status" value="1"/>
</dbReference>
<dbReference type="InterPro" id="IPR022770">
    <property type="entry name" value="IucA/IucC-like_C"/>
</dbReference>
<keyword evidence="8" id="KW-1185">Reference proteome</keyword>
<dbReference type="InterPro" id="IPR007310">
    <property type="entry name" value="Aerobactin_biosyn_IucA/IucC_N"/>
</dbReference>
<evidence type="ECO:0000259" key="6">
    <source>
        <dbReference type="SMART" id="SM01006"/>
    </source>
</evidence>
<comment type="pathway">
    <text evidence="2">Siderophore biosynthesis; mycobactin biosynthesis.</text>
</comment>
<comment type="function">
    <text evidence="1">Acyltransferase required for the direct transfer of medium- to long-chain fatty acyl moieties from a carrier protein (MbtL) on to the epsilon-amino group of lysine residue in the mycobactin core.</text>
</comment>
<dbReference type="InterPro" id="IPR019432">
    <property type="entry name" value="Acyltransferase_MbtK/IucB-like"/>
</dbReference>
<evidence type="ECO:0000256" key="4">
    <source>
        <dbReference type="ARBA" id="ARBA00020586"/>
    </source>
</evidence>
<dbReference type="Gene3D" id="3.30.310.280">
    <property type="match status" value="1"/>
</dbReference>
<dbReference type="RefSeq" id="WP_179531589.1">
    <property type="nucleotide sequence ID" value="NZ_BAAAPP010000005.1"/>
</dbReference>
<dbReference type="InterPro" id="IPR037455">
    <property type="entry name" value="LucA/IucC-like"/>
</dbReference>
<evidence type="ECO:0000313" key="7">
    <source>
        <dbReference type="EMBL" id="NYI10808.1"/>
    </source>
</evidence>
<dbReference type="EMBL" id="JACBZI010000001">
    <property type="protein sequence ID" value="NYI10808.1"/>
    <property type="molecule type" value="Genomic_DNA"/>
</dbReference>
<proteinExistence type="inferred from homology"/>
<evidence type="ECO:0000313" key="8">
    <source>
        <dbReference type="Proteomes" id="UP000537326"/>
    </source>
</evidence>
<dbReference type="AlphaFoldDB" id="A0A7Z0C367"/>
<gene>
    <name evidence="7" type="ORF">BKA05_002323</name>
</gene>
<accession>A0A7Z0C367</accession>
<dbReference type="SMART" id="SM01006">
    <property type="entry name" value="AlcB"/>
    <property type="match status" value="1"/>
</dbReference>
<dbReference type="InterPro" id="IPR016181">
    <property type="entry name" value="Acyl_CoA_acyltransferase"/>
</dbReference>
<comment type="similarity">
    <text evidence="3">Belongs to the IucA/IucC family.</text>
</comment>
<evidence type="ECO:0000256" key="5">
    <source>
        <dbReference type="ARBA" id="ARBA00031122"/>
    </source>
</evidence>
<reference evidence="7 8" key="1">
    <citation type="submission" date="2020-07" db="EMBL/GenBank/DDBJ databases">
        <title>Sequencing the genomes of 1000 actinobacteria strains.</title>
        <authorList>
            <person name="Klenk H.-P."/>
        </authorList>
    </citation>
    <scope>NUCLEOTIDE SEQUENCE [LARGE SCALE GENOMIC DNA]</scope>
    <source>
        <strain evidence="7 8">DSM 18248</strain>
    </source>
</reference>
<evidence type="ECO:0000256" key="1">
    <source>
        <dbReference type="ARBA" id="ARBA00003818"/>
    </source>
</evidence>
<dbReference type="Pfam" id="PF06276">
    <property type="entry name" value="FhuF"/>
    <property type="match status" value="1"/>
</dbReference>
<evidence type="ECO:0000256" key="3">
    <source>
        <dbReference type="ARBA" id="ARBA00007832"/>
    </source>
</evidence>
<dbReference type="GO" id="GO:0019290">
    <property type="term" value="P:siderophore biosynthetic process"/>
    <property type="evidence" value="ECO:0007669"/>
    <property type="project" value="InterPro"/>
</dbReference>
<dbReference type="Gene3D" id="6.10.250.3370">
    <property type="match status" value="1"/>
</dbReference>
<dbReference type="GO" id="GO:0016881">
    <property type="term" value="F:acid-amino acid ligase activity"/>
    <property type="evidence" value="ECO:0007669"/>
    <property type="project" value="UniProtKB-ARBA"/>
</dbReference>
<dbReference type="SUPFAM" id="SSF55729">
    <property type="entry name" value="Acyl-CoA N-acyltransferases (Nat)"/>
    <property type="match status" value="1"/>
</dbReference>
<evidence type="ECO:0000256" key="2">
    <source>
        <dbReference type="ARBA" id="ARBA00005102"/>
    </source>
</evidence>